<dbReference type="EMBL" id="HBFQ01008051">
    <property type="protein sequence ID" value="CAD8831294.1"/>
    <property type="molecule type" value="Transcribed_RNA"/>
</dbReference>
<accession>A0A7S0ZSZ0</accession>
<evidence type="ECO:0000313" key="2">
    <source>
        <dbReference type="EMBL" id="CAD8831294.1"/>
    </source>
</evidence>
<dbReference type="PANTHER" id="PTHR16128:SF5">
    <property type="entry name" value="FAD_NAD(P)-BINDING OXIDOREDUCTASE FAMILY PROTEIN"/>
    <property type="match status" value="1"/>
</dbReference>
<feature type="region of interest" description="Disordered" evidence="1">
    <location>
        <begin position="637"/>
        <end position="664"/>
    </location>
</feature>
<organism evidence="2">
    <name type="scientific">Noctiluca scintillans</name>
    <name type="common">Sea sparkle</name>
    <name type="synonym">Red tide dinoflagellate</name>
    <dbReference type="NCBI Taxonomy" id="2966"/>
    <lineage>
        <taxon>Eukaryota</taxon>
        <taxon>Sar</taxon>
        <taxon>Alveolata</taxon>
        <taxon>Dinophyceae</taxon>
        <taxon>Noctilucales</taxon>
        <taxon>Noctilucaceae</taxon>
        <taxon>Noctiluca</taxon>
    </lineage>
</organism>
<feature type="region of interest" description="Disordered" evidence="1">
    <location>
        <begin position="345"/>
        <end position="366"/>
    </location>
</feature>
<gene>
    <name evidence="2" type="ORF">NSCI0253_LOCUS5641</name>
</gene>
<reference evidence="2" key="1">
    <citation type="submission" date="2021-01" db="EMBL/GenBank/DDBJ databases">
        <authorList>
            <person name="Corre E."/>
            <person name="Pelletier E."/>
            <person name="Niang G."/>
            <person name="Scheremetjew M."/>
            <person name="Finn R."/>
            <person name="Kale V."/>
            <person name="Holt S."/>
            <person name="Cochrane G."/>
            <person name="Meng A."/>
            <person name="Brown T."/>
            <person name="Cohen L."/>
        </authorList>
    </citation>
    <scope>NUCLEOTIDE SEQUENCE</scope>
</reference>
<name>A0A7S0ZSZ0_NOCSC</name>
<feature type="compositionally biased region" description="Basic and acidic residues" evidence="1">
    <location>
        <begin position="644"/>
        <end position="660"/>
    </location>
</feature>
<evidence type="ECO:0000256" key="1">
    <source>
        <dbReference type="SAM" id="MobiDB-lite"/>
    </source>
</evidence>
<sequence>MSPDGKIEQKSLPHSCQRIRPIGGFFALLDSLVQRLPETVKVEAHQIERLSKAENTWTLYGRNKRCFGPYSSVIFAFDAIPRASRKASQKQLLERALPLSAGVIASSAYAVMSSCMAIVLHFEPALEVPFDTIVFESDAVLKFMSRNPKGDQMHRNLQEKNDTWTLVATPEWSLKQRPDAWGVDQHSVRMWDKKKVGSAMLLALERALGQNLRRARQIIPTFHWEGCSYLTQVVDGPQCAFDASAGLGWCGDMFGGAGPAGAVASASDMCDLLSSYHQDEESSSLPAKSQWGPRSPSHGDEDTLSIIGPETGRSEPKDGLDHTWETAVRIAGGIHVRAADSYKKFRKSGPTGNNVPHGPWDGRRSSGMSLTCERIDDGLLKLTGVSKDMQHNLLKASFPRGTVGVCGGLWDPKKQLIDLGSGDCWKGSCPRQVTIAELGLHGSHVLEWDSVPDELAEVLQAIRHAVPEPKILQHFEPDCARLTFENMCGRTIQRDQTLCGWSRDNDRVNDQDDSPKIMIVLGKSKISRGFKYRKEDRLSLDVSLSPGDILLLHGDARRWVSAVNGFEELPHVDSPFDFVHLWLLDHRQLQKLRPSVYNSIHHPAVPRPGGVEYKWMQFTYTVLDETDSMGYFHVELNDGTSPPEDMKVESGEGKEGKDTRFSQLTAKRRRWHAKRVIVDSDFQALGA</sequence>
<dbReference type="AlphaFoldDB" id="A0A7S0ZSZ0"/>
<dbReference type="PANTHER" id="PTHR16128">
    <property type="entry name" value="FAD/NAD(P)-BINDING OXIDOREDUCTASE FAMILY PROTEIN"/>
    <property type="match status" value="1"/>
</dbReference>
<feature type="region of interest" description="Disordered" evidence="1">
    <location>
        <begin position="282"/>
        <end position="320"/>
    </location>
</feature>
<protein>
    <submittedName>
        <fullName evidence="2">Uncharacterized protein</fullName>
    </submittedName>
</protein>
<dbReference type="Gene3D" id="3.90.660.10">
    <property type="match status" value="1"/>
</dbReference>
<proteinExistence type="predicted"/>